<reference evidence="12" key="1">
    <citation type="submission" date="2015-11" db="EMBL/GenBank/DDBJ databases">
        <title>Complete genome sequence of a polyethylene-glycol degrader Sphingopyxis macrogoltabida 203N (NBRC 111659).</title>
        <authorList>
            <person name="Yoshiyuki O."/>
            <person name="Shouta N."/>
            <person name="Nagata Y."/>
            <person name="Numata M."/>
            <person name="Tsuchikane K."/>
            <person name="Hosoyama A."/>
            <person name="Yamazoe A."/>
            <person name="Tsuda M."/>
            <person name="Fujita N."/>
            <person name="Kawai F."/>
        </authorList>
    </citation>
    <scope>NUCLEOTIDE SEQUENCE [LARGE SCALE GENOMIC DNA]</scope>
    <source>
        <strain evidence="12">203N</strain>
    </source>
</reference>
<keyword evidence="12" id="KW-1185">Reference proteome</keyword>
<dbReference type="SUPFAM" id="SSF55486">
    <property type="entry name" value="Metalloproteases ('zincins'), catalytic domain"/>
    <property type="match status" value="1"/>
</dbReference>
<keyword evidence="7" id="KW-0482">Metalloprotease</keyword>
<comment type="cofactor">
    <cofactor evidence="1">
        <name>Zn(2+)</name>
        <dbReference type="ChEBI" id="CHEBI:29105"/>
    </cofactor>
</comment>
<feature type="domain" description="Peptidase M13 N-terminal" evidence="10">
    <location>
        <begin position="57"/>
        <end position="428"/>
    </location>
</feature>
<dbReference type="PRINTS" id="PR00786">
    <property type="entry name" value="NEPRILYSIN"/>
</dbReference>
<evidence type="ECO:0000256" key="5">
    <source>
        <dbReference type="ARBA" id="ARBA00022801"/>
    </source>
</evidence>
<feature type="domain" description="Peptidase M13 C-terminal" evidence="9">
    <location>
        <begin position="482"/>
        <end position="680"/>
    </location>
</feature>
<sequence>MRLLLAPILLAGTMFSAATATYAQEAAPATAAASQGAKPEIGTFGFDETGMDKSVKPGDDFYGYASGGWVKNTPMPADKAMYGSYIILRDLTTERLRGIIQEKQDDPSSKLGRAYATFMDAAKVESLGMAPIQPWLAKIRGLTDRKGYSALTAEAMQMGIYGPILPWVWTDDKQPERMILQIDQGGTGLPDRDMYLSDKPAFAKIRADYVAHLGRVLALAGETNVEARVAAVMALETEIAKAQWTREDASDMGKTYHKFTLAETAQFASPALNLQTVLKAAAPNVTEVLVREPSWMTAMTQIVDKASLEALRDQMIVRSLDSLAPALPDAVEAERFAFYDKALKGTPEREERWKRGTTLVNAQLRDEVAQIYVQRYFPPEYKAAMTDLAKNLLVVMGDRIDKLDWMEPVTKAKAKEKLKGFVIRVGYPDKFRDYAGLEVRDGDLFGNVIRANRFEFAWSVGRTERPTERSDWYMSPQTVNANATYNRLEITFPAAFLQAPAFDPKADPAVNYGAIGAIAGHEISHHFDDQGAKYNEKGILANWWTPKDLAAFDAAGKALIAQYDAYEPLPGEHVKGEFTLGENIGDLAGLTIAYDAYQRSLNGKPAPVINGYTGDQRFFLGWAQFWRVKQREEHLRQHLLTDAHSPATQRTWVVRNLDAWYKAFDVKPGDKLYLAPADRVRVW</sequence>
<keyword evidence="8" id="KW-0732">Signal</keyword>
<dbReference type="Proteomes" id="UP000076088">
    <property type="component" value="Chromosome"/>
</dbReference>
<evidence type="ECO:0000256" key="7">
    <source>
        <dbReference type="ARBA" id="ARBA00023049"/>
    </source>
</evidence>
<dbReference type="InterPro" id="IPR008753">
    <property type="entry name" value="Peptidase_M13_N"/>
</dbReference>
<dbReference type="PANTHER" id="PTHR11733">
    <property type="entry name" value="ZINC METALLOPROTEASE FAMILY M13 NEPRILYSIN-RELATED"/>
    <property type="match status" value="1"/>
</dbReference>
<dbReference type="InterPro" id="IPR000718">
    <property type="entry name" value="Peptidase_M13"/>
</dbReference>
<dbReference type="Pfam" id="PF05649">
    <property type="entry name" value="Peptidase_M13_N"/>
    <property type="match status" value="1"/>
</dbReference>
<gene>
    <name evidence="11" type="ORF">ATM17_00610</name>
</gene>
<dbReference type="CDD" id="cd08662">
    <property type="entry name" value="M13"/>
    <property type="match status" value="1"/>
</dbReference>
<dbReference type="GO" id="GO:0046872">
    <property type="term" value="F:metal ion binding"/>
    <property type="evidence" value="ECO:0007669"/>
    <property type="project" value="UniProtKB-KW"/>
</dbReference>
<dbReference type="GO" id="GO:0005886">
    <property type="term" value="C:plasma membrane"/>
    <property type="evidence" value="ECO:0007669"/>
    <property type="project" value="TreeGrafter"/>
</dbReference>
<evidence type="ECO:0000256" key="3">
    <source>
        <dbReference type="ARBA" id="ARBA00022670"/>
    </source>
</evidence>
<evidence type="ECO:0000256" key="1">
    <source>
        <dbReference type="ARBA" id="ARBA00001947"/>
    </source>
</evidence>
<dbReference type="AlphaFoldDB" id="A0AAC8YWF5"/>
<keyword evidence="6" id="KW-0862">Zinc</keyword>
<evidence type="ECO:0000256" key="4">
    <source>
        <dbReference type="ARBA" id="ARBA00022723"/>
    </source>
</evidence>
<proteinExistence type="inferred from homology"/>
<dbReference type="PANTHER" id="PTHR11733:SF167">
    <property type="entry name" value="FI17812P1-RELATED"/>
    <property type="match status" value="1"/>
</dbReference>
<evidence type="ECO:0000256" key="6">
    <source>
        <dbReference type="ARBA" id="ARBA00022833"/>
    </source>
</evidence>
<dbReference type="Gene3D" id="3.40.390.10">
    <property type="entry name" value="Collagenase (Catalytic Domain)"/>
    <property type="match status" value="1"/>
</dbReference>
<dbReference type="GO" id="GO:0016485">
    <property type="term" value="P:protein processing"/>
    <property type="evidence" value="ECO:0007669"/>
    <property type="project" value="TreeGrafter"/>
</dbReference>
<keyword evidence="5" id="KW-0378">Hydrolase</keyword>
<name>A0AAC8YWF5_SPHMC</name>
<evidence type="ECO:0000259" key="9">
    <source>
        <dbReference type="Pfam" id="PF01431"/>
    </source>
</evidence>
<dbReference type="Pfam" id="PF01431">
    <property type="entry name" value="Peptidase_M13"/>
    <property type="match status" value="1"/>
</dbReference>
<dbReference type="GO" id="GO:0004222">
    <property type="term" value="F:metalloendopeptidase activity"/>
    <property type="evidence" value="ECO:0007669"/>
    <property type="project" value="InterPro"/>
</dbReference>
<keyword evidence="3" id="KW-0645">Protease</keyword>
<comment type="similarity">
    <text evidence="2">Belongs to the peptidase M13 family.</text>
</comment>
<dbReference type="EMBL" id="CP013344">
    <property type="protein sequence ID" value="AMU87548.1"/>
    <property type="molecule type" value="Genomic_DNA"/>
</dbReference>
<evidence type="ECO:0000313" key="11">
    <source>
        <dbReference type="EMBL" id="AMU87548.1"/>
    </source>
</evidence>
<protein>
    <submittedName>
        <fullName evidence="11">Peptidase M13</fullName>
    </submittedName>
</protein>
<evidence type="ECO:0000313" key="12">
    <source>
        <dbReference type="Proteomes" id="UP000076088"/>
    </source>
</evidence>
<dbReference type="InterPro" id="IPR042089">
    <property type="entry name" value="Peptidase_M13_dom_2"/>
</dbReference>
<reference evidence="11 12" key="2">
    <citation type="journal article" date="2016" name="Genome Announc.">
        <title>Complete Genome Sequence of Sphingopyxis macrogoltabida Strain 203N (NBRC 111659), a Polyethylene Glycol Degrader.</title>
        <authorList>
            <person name="Ohtsubo Y."/>
            <person name="Nonoyama S."/>
            <person name="Nagata Y."/>
            <person name="Numata M."/>
            <person name="Tsuchikane K."/>
            <person name="Hosoyama A."/>
            <person name="Yamazoe A."/>
            <person name="Tsuda M."/>
            <person name="Fujita N."/>
            <person name="Kawai F."/>
        </authorList>
    </citation>
    <scope>NUCLEOTIDE SEQUENCE [LARGE SCALE GENOMIC DNA]</scope>
    <source>
        <strain evidence="11 12">203N</strain>
    </source>
</reference>
<evidence type="ECO:0000256" key="2">
    <source>
        <dbReference type="ARBA" id="ARBA00007357"/>
    </source>
</evidence>
<evidence type="ECO:0000256" key="8">
    <source>
        <dbReference type="SAM" id="SignalP"/>
    </source>
</evidence>
<feature type="chain" id="PRO_5042127178" evidence="8">
    <location>
        <begin position="21"/>
        <end position="683"/>
    </location>
</feature>
<dbReference type="PROSITE" id="PS51885">
    <property type="entry name" value="NEPRILYSIN"/>
    <property type="match status" value="1"/>
</dbReference>
<organism evidence="11 12">
    <name type="scientific">Sphingopyxis macrogoltabida</name>
    <name type="common">Sphingomonas macrogoltabidus</name>
    <dbReference type="NCBI Taxonomy" id="33050"/>
    <lineage>
        <taxon>Bacteria</taxon>
        <taxon>Pseudomonadati</taxon>
        <taxon>Pseudomonadota</taxon>
        <taxon>Alphaproteobacteria</taxon>
        <taxon>Sphingomonadales</taxon>
        <taxon>Sphingomonadaceae</taxon>
        <taxon>Sphingopyxis</taxon>
    </lineage>
</organism>
<dbReference type="InterPro" id="IPR018497">
    <property type="entry name" value="Peptidase_M13_C"/>
</dbReference>
<evidence type="ECO:0000259" key="10">
    <source>
        <dbReference type="Pfam" id="PF05649"/>
    </source>
</evidence>
<dbReference type="InterPro" id="IPR024079">
    <property type="entry name" value="MetalloPept_cat_dom_sf"/>
</dbReference>
<accession>A0AAC8YWF5</accession>
<dbReference type="Gene3D" id="1.10.1380.10">
    <property type="entry name" value="Neutral endopeptidase , domain2"/>
    <property type="match status" value="1"/>
</dbReference>
<keyword evidence="4" id="KW-0479">Metal-binding</keyword>
<feature type="signal peptide" evidence="8">
    <location>
        <begin position="1"/>
        <end position="20"/>
    </location>
</feature>